<dbReference type="Proteomes" id="UP001159405">
    <property type="component" value="Unassembled WGS sequence"/>
</dbReference>
<evidence type="ECO:0000313" key="1">
    <source>
        <dbReference type="EMBL" id="CAH3160532.1"/>
    </source>
</evidence>
<reference evidence="1 2" key="1">
    <citation type="submission" date="2022-05" db="EMBL/GenBank/DDBJ databases">
        <authorList>
            <consortium name="Genoscope - CEA"/>
            <person name="William W."/>
        </authorList>
    </citation>
    <scope>NUCLEOTIDE SEQUENCE [LARGE SCALE GENOMIC DNA]</scope>
</reference>
<dbReference type="EMBL" id="CALNXK010000117">
    <property type="protein sequence ID" value="CAH3160532.1"/>
    <property type="molecule type" value="Genomic_DNA"/>
</dbReference>
<name>A0ABN8QAJ4_9CNID</name>
<proteinExistence type="predicted"/>
<keyword evidence="2" id="KW-1185">Reference proteome</keyword>
<comment type="caution">
    <text evidence="1">The sequence shown here is derived from an EMBL/GenBank/DDBJ whole genome shotgun (WGS) entry which is preliminary data.</text>
</comment>
<evidence type="ECO:0008006" key="3">
    <source>
        <dbReference type="Google" id="ProtNLM"/>
    </source>
</evidence>
<protein>
    <recommendedName>
        <fullName evidence="3">Reverse transcriptase</fullName>
    </recommendedName>
</protein>
<accession>A0ABN8QAJ4</accession>
<evidence type="ECO:0000313" key="2">
    <source>
        <dbReference type="Proteomes" id="UP001159405"/>
    </source>
</evidence>
<dbReference type="PANTHER" id="PTHR33332">
    <property type="entry name" value="REVERSE TRANSCRIPTASE DOMAIN-CONTAINING PROTEIN"/>
    <property type="match status" value="1"/>
</dbReference>
<sequence>MSTHISMSCSAAFFWLHNIKRISQFLPRDKLEMVLHAFVTSRIDYCNGLLYGLPDCEIAKLQRVQNAAARLLMSCKKYDHITPVLINLHWLPVRYRINFKILLNVLKALYGMAPSYIIDLIHTKTNTRYLLRSNEGNLLKHPSGKMKKSFGDRSFSVAAPTLWNALPVSLCSIKCISTFKSNLRTYLFKLAFNISWILNIFVYF</sequence>
<organism evidence="1 2">
    <name type="scientific">Porites lobata</name>
    <dbReference type="NCBI Taxonomy" id="104759"/>
    <lineage>
        <taxon>Eukaryota</taxon>
        <taxon>Metazoa</taxon>
        <taxon>Cnidaria</taxon>
        <taxon>Anthozoa</taxon>
        <taxon>Hexacorallia</taxon>
        <taxon>Scleractinia</taxon>
        <taxon>Fungiina</taxon>
        <taxon>Poritidae</taxon>
        <taxon>Porites</taxon>
    </lineage>
</organism>
<gene>
    <name evidence="1" type="ORF">PLOB_00004080</name>
</gene>